<dbReference type="Gene3D" id="3.50.50.60">
    <property type="entry name" value="FAD/NAD(P)-binding domain"/>
    <property type="match status" value="1"/>
</dbReference>
<protein>
    <recommendedName>
        <fullName evidence="1">Amine oxidase domain-containing protein</fullName>
    </recommendedName>
</protein>
<dbReference type="OrthoDB" id="4496419at2"/>
<accession>A0A1Q2CU73</accession>
<dbReference type="InterPro" id="IPR002937">
    <property type="entry name" value="Amino_oxidase"/>
</dbReference>
<dbReference type="KEGG" id="tfa:BW733_01200"/>
<dbReference type="PANTHER" id="PTHR42923:SF3">
    <property type="entry name" value="PROTOPORPHYRINOGEN OXIDASE"/>
    <property type="match status" value="1"/>
</dbReference>
<evidence type="ECO:0000313" key="2">
    <source>
        <dbReference type="EMBL" id="AQP49650.1"/>
    </source>
</evidence>
<reference evidence="2 3" key="1">
    <citation type="journal article" date="2008" name="Int. J. Syst. Evol. Microbiol.">
        <title>Tessaracoccus flavescens sp. nov., isolated from marine sediment.</title>
        <authorList>
            <person name="Lee D.W."/>
            <person name="Lee S.D."/>
        </authorList>
    </citation>
    <scope>NUCLEOTIDE SEQUENCE [LARGE SCALE GENOMIC DNA]</scope>
    <source>
        <strain evidence="2 3">SST-39T</strain>
    </source>
</reference>
<dbReference type="PANTHER" id="PTHR42923">
    <property type="entry name" value="PROTOPORPHYRINOGEN OXIDASE"/>
    <property type="match status" value="1"/>
</dbReference>
<dbReference type="InterPro" id="IPR050464">
    <property type="entry name" value="Zeta_carotene_desat/Oxidored"/>
</dbReference>
<gene>
    <name evidence="2" type="ORF">BW733_01200</name>
</gene>
<dbReference type="Gene3D" id="3.90.660.20">
    <property type="entry name" value="Protoporphyrinogen oxidase, mitochondrial, domain 2"/>
    <property type="match status" value="1"/>
</dbReference>
<dbReference type="RefSeq" id="WP_077347146.1">
    <property type="nucleotide sequence ID" value="NZ_CP019607.1"/>
</dbReference>
<dbReference type="STRING" id="399497.BW733_01200"/>
<dbReference type="InterPro" id="IPR036188">
    <property type="entry name" value="FAD/NAD-bd_sf"/>
</dbReference>
<dbReference type="Gene3D" id="1.10.3110.10">
    <property type="entry name" value="protoporphyrinogen ix oxidase, domain 3"/>
    <property type="match status" value="1"/>
</dbReference>
<keyword evidence="3" id="KW-1185">Reference proteome</keyword>
<organism evidence="2 3">
    <name type="scientific">Tessaracoccus flavescens</name>
    <dbReference type="NCBI Taxonomy" id="399497"/>
    <lineage>
        <taxon>Bacteria</taxon>
        <taxon>Bacillati</taxon>
        <taxon>Actinomycetota</taxon>
        <taxon>Actinomycetes</taxon>
        <taxon>Propionibacteriales</taxon>
        <taxon>Propionibacteriaceae</taxon>
        <taxon>Tessaracoccus</taxon>
    </lineage>
</organism>
<dbReference type="EMBL" id="CP019607">
    <property type="protein sequence ID" value="AQP49650.1"/>
    <property type="molecule type" value="Genomic_DNA"/>
</dbReference>
<evidence type="ECO:0000313" key="3">
    <source>
        <dbReference type="Proteomes" id="UP000188235"/>
    </source>
</evidence>
<evidence type="ECO:0000259" key="1">
    <source>
        <dbReference type="Pfam" id="PF01593"/>
    </source>
</evidence>
<feature type="domain" description="Amine oxidase" evidence="1">
    <location>
        <begin position="10"/>
        <end position="278"/>
    </location>
</feature>
<dbReference type="SUPFAM" id="SSF51905">
    <property type="entry name" value="FAD/NAD(P)-binding domain"/>
    <property type="match status" value="1"/>
</dbReference>
<dbReference type="AlphaFoldDB" id="A0A1Q2CU73"/>
<name>A0A1Q2CU73_9ACTN</name>
<dbReference type="GO" id="GO:0016491">
    <property type="term" value="F:oxidoreductase activity"/>
    <property type="evidence" value="ECO:0007669"/>
    <property type="project" value="InterPro"/>
</dbReference>
<dbReference type="SUPFAM" id="SSF54373">
    <property type="entry name" value="FAD-linked reductases, C-terminal domain"/>
    <property type="match status" value="1"/>
</dbReference>
<dbReference type="Proteomes" id="UP000188235">
    <property type="component" value="Chromosome"/>
</dbReference>
<proteinExistence type="predicted"/>
<dbReference type="Pfam" id="PF01593">
    <property type="entry name" value="Amino_oxidase"/>
    <property type="match status" value="1"/>
</dbReference>
<sequence length="426" mass="44027">MSTVVVGGGLAGLYTAYRLTLAGHKVAVREAAPHWGGMISPVEVGGILVDAGAEAYAVRGGLAHALCTELGLEVAGPVGTPHIWWSDGSHPMADGVLGIPGSLDDPALEVLTDTERARLAEDLTMDPAVGSDALTVGALAKARLGEAAVSKLIGPVAEGVYATTPDHLPLVAVAPGLHDAIAAEGSLIKAVASMRANRTPTVEQPVGGLFQLVEALVDRLQDLGADVRAAAAITHLRRSGQGFQVHTHDGEDLQAERLVLATPASVSVRLLSPLGVELAAPPVNKTRQVIIASTNPALAEHPVGSGVLVASRADVRAKALTHYSAKWPWAASEGVEVLRLSYPEHVFPTRQEVIADASLLTGVALADSEVTGLASVSWDAMPTRIETANRDYLISEAAHIGIDLVGAWLDGNGVVNVLAGCERVQA</sequence>